<organism evidence="2 3">
    <name type="scientific">Chryseobacterium artocarpi</name>
    <dbReference type="NCBI Taxonomy" id="1414727"/>
    <lineage>
        <taxon>Bacteria</taxon>
        <taxon>Pseudomonadati</taxon>
        <taxon>Bacteroidota</taxon>
        <taxon>Flavobacteriia</taxon>
        <taxon>Flavobacteriales</taxon>
        <taxon>Weeksellaceae</taxon>
        <taxon>Chryseobacterium group</taxon>
        <taxon>Chryseobacterium</taxon>
    </lineage>
</organism>
<keyword evidence="3" id="KW-1185">Reference proteome</keyword>
<dbReference type="OrthoDB" id="7548156at2"/>
<accession>A0A1B8Z8H8</accession>
<keyword evidence="1" id="KW-1133">Transmembrane helix</keyword>
<sequence>MKIIKKILVSILILIILTAFGGYIYFNQKFTPEKNYLTLENESGRIPIKWIGDDKNVLLLPIHFPKDSTTYYLQFDTGATYTELYHNSIKDIKGISINNHRAAATFYLGNTKVTSELIKVSNIGKLHDKNDPVKIIGTLGADILEYRKTVINLKENCVVFNLSQCPAKFKNNLIDFEFKKRKIIIHADLEGNSEKFLYDSGTSAYELLTSKEIWESLKLPRSKVIIEKPQSRFNILTSYTAKSNRVITFKNKNVPLTEVTYVEGFTATQYMLMKFSGMTGMLGNKIFLNNTIYIDCAQEKIGIE</sequence>
<feature type="transmembrane region" description="Helical" evidence="1">
    <location>
        <begin position="7"/>
        <end position="26"/>
    </location>
</feature>
<name>A0A1B8Z8H8_9FLAO</name>
<evidence type="ECO:0000313" key="2">
    <source>
        <dbReference type="EMBL" id="OCA67923.1"/>
    </source>
</evidence>
<evidence type="ECO:0000256" key="1">
    <source>
        <dbReference type="SAM" id="Phobius"/>
    </source>
</evidence>
<gene>
    <name evidence="2" type="ORF">BBI01_20750</name>
</gene>
<keyword evidence="1" id="KW-0812">Transmembrane</keyword>
<dbReference type="EMBL" id="MAYH01000051">
    <property type="protein sequence ID" value="OCA67923.1"/>
    <property type="molecule type" value="Genomic_DNA"/>
</dbReference>
<keyword evidence="1" id="KW-0472">Membrane</keyword>
<dbReference type="Proteomes" id="UP000092651">
    <property type="component" value="Unassembled WGS sequence"/>
</dbReference>
<comment type="caution">
    <text evidence="2">The sequence shown here is derived from an EMBL/GenBank/DDBJ whole genome shotgun (WGS) entry which is preliminary data.</text>
</comment>
<reference evidence="2 3" key="1">
    <citation type="submission" date="2016-07" db="EMBL/GenBank/DDBJ databases">
        <authorList>
            <person name="Jeong J.-J."/>
            <person name="Kim D.W."/>
            <person name="Sang M.K."/>
            <person name="Choi I.-G."/>
            <person name="Kim K.D."/>
        </authorList>
    </citation>
    <scope>NUCLEOTIDE SEQUENCE [LARGE SCALE GENOMIC DNA]</scope>
    <source>
        <strain evidence="2 3">UTM-3</strain>
    </source>
</reference>
<proteinExistence type="predicted"/>
<protein>
    <recommendedName>
        <fullName evidence="4">Peptidase A2 domain-containing protein</fullName>
    </recommendedName>
</protein>
<dbReference type="RefSeq" id="WP_065396727.1">
    <property type="nucleotide sequence ID" value="NZ_MAYH01000051.1"/>
</dbReference>
<dbReference type="AlphaFoldDB" id="A0A1B8Z8H8"/>
<evidence type="ECO:0000313" key="3">
    <source>
        <dbReference type="Proteomes" id="UP000092651"/>
    </source>
</evidence>
<evidence type="ECO:0008006" key="4">
    <source>
        <dbReference type="Google" id="ProtNLM"/>
    </source>
</evidence>